<dbReference type="Proteomes" id="UP000821845">
    <property type="component" value="Chromosome 1"/>
</dbReference>
<evidence type="ECO:0000313" key="1">
    <source>
        <dbReference type="EMBL" id="KAH6945667.1"/>
    </source>
</evidence>
<reference evidence="1" key="1">
    <citation type="submission" date="2020-05" db="EMBL/GenBank/DDBJ databases">
        <title>Large-scale comparative analyses of tick genomes elucidate their genetic diversity and vector capacities.</title>
        <authorList>
            <person name="Jia N."/>
            <person name="Wang J."/>
            <person name="Shi W."/>
            <person name="Du L."/>
            <person name="Sun Y."/>
            <person name="Zhan W."/>
            <person name="Jiang J."/>
            <person name="Wang Q."/>
            <person name="Zhang B."/>
            <person name="Ji P."/>
            <person name="Sakyi L.B."/>
            <person name="Cui X."/>
            <person name="Yuan T."/>
            <person name="Jiang B."/>
            <person name="Yang W."/>
            <person name="Lam T.T.-Y."/>
            <person name="Chang Q."/>
            <person name="Ding S."/>
            <person name="Wang X."/>
            <person name="Zhu J."/>
            <person name="Ruan X."/>
            <person name="Zhao L."/>
            <person name="Wei J."/>
            <person name="Que T."/>
            <person name="Du C."/>
            <person name="Cheng J."/>
            <person name="Dai P."/>
            <person name="Han X."/>
            <person name="Huang E."/>
            <person name="Gao Y."/>
            <person name="Liu J."/>
            <person name="Shao H."/>
            <person name="Ye R."/>
            <person name="Li L."/>
            <person name="Wei W."/>
            <person name="Wang X."/>
            <person name="Wang C."/>
            <person name="Yang T."/>
            <person name="Huo Q."/>
            <person name="Li W."/>
            <person name="Guo W."/>
            <person name="Chen H."/>
            <person name="Zhou L."/>
            <person name="Ni X."/>
            <person name="Tian J."/>
            <person name="Zhou Y."/>
            <person name="Sheng Y."/>
            <person name="Liu T."/>
            <person name="Pan Y."/>
            <person name="Xia L."/>
            <person name="Li J."/>
            <person name="Zhao F."/>
            <person name="Cao W."/>
        </authorList>
    </citation>
    <scope>NUCLEOTIDE SEQUENCE</scope>
    <source>
        <strain evidence="1">Hyas-2018</strain>
    </source>
</reference>
<accession>A0ACB7TJW1</accession>
<keyword evidence="2" id="KW-1185">Reference proteome</keyword>
<dbReference type="EMBL" id="CM023481">
    <property type="protein sequence ID" value="KAH6945667.1"/>
    <property type="molecule type" value="Genomic_DNA"/>
</dbReference>
<sequence length="102" mass="11412">MDASVTFEDYVKCDDEAAVCGDEDKSDEDASGEDDAETTPVRQPKESLSKADIMECVRKMRTYLGRCSNATEAVHKNAHNFEAFILRQLSGTHQAKITDFFK</sequence>
<proteinExistence type="predicted"/>
<evidence type="ECO:0000313" key="2">
    <source>
        <dbReference type="Proteomes" id="UP000821845"/>
    </source>
</evidence>
<organism evidence="1 2">
    <name type="scientific">Hyalomma asiaticum</name>
    <name type="common">Tick</name>
    <dbReference type="NCBI Taxonomy" id="266040"/>
    <lineage>
        <taxon>Eukaryota</taxon>
        <taxon>Metazoa</taxon>
        <taxon>Ecdysozoa</taxon>
        <taxon>Arthropoda</taxon>
        <taxon>Chelicerata</taxon>
        <taxon>Arachnida</taxon>
        <taxon>Acari</taxon>
        <taxon>Parasitiformes</taxon>
        <taxon>Ixodida</taxon>
        <taxon>Ixodoidea</taxon>
        <taxon>Ixodidae</taxon>
        <taxon>Hyalomminae</taxon>
        <taxon>Hyalomma</taxon>
    </lineage>
</organism>
<gene>
    <name evidence="1" type="ORF">HPB50_009562</name>
</gene>
<comment type="caution">
    <text evidence="1">The sequence shown here is derived from an EMBL/GenBank/DDBJ whole genome shotgun (WGS) entry which is preliminary data.</text>
</comment>
<name>A0ACB7TJW1_HYAAI</name>
<protein>
    <submittedName>
        <fullName evidence="1">Uncharacterized protein</fullName>
    </submittedName>
</protein>